<evidence type="ECO:0000313" key="2">
    <source>
        <dbReference type="EMBL" id="KAK5992080.1"/>
    </source>
</evidence>
<feature type="domain" description="Methyltransferase type 11" evidence="1">
    <location>
        <begin position="76"/>
        <end position="178"/>
    </location>
</feature>
<evidence type="ECO:0000313" key="3">
    <source>
        <dbReference type="Proteomes" id="UP001338125"/>
    </source>
</evidence>
<dbReference type="PANTHER" id="PTHR32379:SF1">
    <property type="entry name" value="GUANIDINOACETATE N-METHYLTRANSFERASE"/>
    <property type="match status" value="1"/>
</dbReference>
<name>A0ABR0SIV7_9HYPO</name>
<dbReference type="InterPro" id="IPR013216">
    <property type="entry name" value="Methyltransf_11"/>
</dbReference>
<keyword evidence="3" id="KW-1185">Reference proteome</keyword>
<sequence>MGSPLLRDTESSALMSTISSRIDIGFAEDRKTWSENKAIYDEHTLRIAGHPVMEDWELGYMHDLAKIASRNGGRVLELGFGLGLSAKAIQKRGIKDHYLIECHPDVIARAAKDMHQDIANRTFHLLTGFWEDVTPLLADGIFDGILFDTYPLSEAEIHKNHFWFFEEAYRLLKPGGVFTYYSDEANDFSPSHKQKLLEAGFREENITFELSHVEPPEDCEYWKDSTFISPIIIK</sequence>
<dbReference type="PANTHER" id="PTHR32379">
    <property type="entry name" value="GUANIDINOACETATE N-METHYLTRANSFERASE"/>
    <property type="match status" value="1"/>
</dbReference>
<proteinExistence type="predicted"/>
<protein>
    <submittedName>
        <fullName evidence="2">Guanidinoacetate N-methyltransferase</fullName>
    </submittedName>
</protein>
<dbReference type="InterPro" id="IPR051038">
    <property type="entry name" value="RMT2/GAMT_Mtase"/>
</dbReference>
<dbReference type="Pfam" id="PF08241">
    <property type="entry name" value="Methyltransf_11"/>
    <property type="match status" value="1"/>
</dbReference>
<dbReference type="Gene3D" id="3.40.50.150">
    <property type="entry name" value="Vaccinia Virus protein VP39"/>
    <property type="match status" value="1"/>
</dbReference>
<dbReference type="CDD" id="cd02440">
    <property type="entry name" value="AdoMet_MTases"/>
    <property type="match status" value="1"/>
</dbReference>
<comment type="caution">
    <text evidence="2">The sequence shown here is derived from an EMBL/GenBank/DDBJ whole genome shotgun (WGS) entry which is preliminary data.</text>
</comment>
<accession>A0ABR0SIV7</accession>
<gene>
    <name evidence="2" type="ORF">PT974_05477</name>
</gene>
<dbReference type="Proteomes" id="UP001338125">
    <property type="component" value="Unassembled WGS sequence"/>
</dbReference>
<evidence type="ECO:0000259" key="1">
    <source>
        <dbReference type="Pfam" id="PF08241"/>
    </source>
</evidence>
<reference evidence="2 3" key="1">
    <citation type="submission" date="2024-01" db="EMBL/GenBank/DDBJ databases">
        <title>Complete genome of Cladobotryum mycophilum ATHUM6906.</title>
        <authorList>
            <person name="Christinaki A.C."/>
            <person name="Myridakis A.I."/>
            <person name="Kouvelis V.N."/>
        </authorList>
    </citation>
    <scope>NUCLEOTIDE SEQUENCE [LARGE SCALE GENOMIC DNA]</scope>
    <source>
        <strain evidence="2 3">ATHUM6906</strain>
    </source>
</reference>
<organism evidence="2 3">
    <name type="scientific">Cladobotryum mycophilum</name>
    <dbReference type="NCBI Taxonomy" id="491253"/>
    <lineage>
        <taxon>Eukaryota</taxon>
        <taxon>Fungi</taxon>
        <taxon>Dikarya</taxon>
        <taxon>Ascomycota</taxon>
        <taxon>Pezizomycotina</taxon>
        <taxon>Sordariomycetes</taxon>
        <taxon>Hypocreomycetidae</taxon>
        <taxon>Hypocreales</taxon>
        <taxon>Hypocreaceae</taxon>
        <taxon>Cladobotryum</taxon>
    </lineage>
</organism>
<dbReference type="EMBL" id="JAVFKD010000012">
    <property type="protein sequence ID" value="KAK5992080.1"/>
    <property type="molecule type" value="Genomic_DNA"/>
</dbReference>
<dbReference type="InterPro" id="IPR029063">
    <property type="entry name" value="SAM-dependent_MTases_sf"/>
</dbReference>
<dbReference type="SUPFAM" id="SSF53335">
    <property type="entry name" value="S-adenosyl-L-methionine-dependent methyltransferases"/>
    <property type="match status" value="1"/>
</dbReference>